<evidence type="ECO:0000313" key="9">
    <source>
        <dbReference type="RefSeq" id="XP_051860821.1"/>
    </source>
</evidence>
<gene>
    <name evidence="9" type="primary">LOC117571656</name>
</gene>
<dbReference type="PANTHER" id="PTHR19303:SF73">
    <property type="entry name" value="PROTEIN PDC2"/>
    <property type="match status" value="1"/>
</dbReference>
<evidence type="ECO:0000256" key="4">
    <source>
        <dbReference type="PROSITE-ProRule" id="PRU00320"/>
    </source>
</evidence>
<feature type="compositionally biased region" description="Polar residues" evidence="5">
    <location>
        <begin position="169"/>
        <end position="188"/>
    </location>
</feature>
<feature type="region of interest" description="Disordered" evidence="5">
    <location>
        <begin position="156"/>
        <end position="188"/>
    </location>
</feature>
<dbReference type="GO" id="GO:0003677">
    <property type="term" value="F:DNA binding"/>
    <property type="evidence" value="ECO:0007669"/>
    <property type="project" value="UniProtKB-UniRule"/>
</dbReference>
<accession>A0A9C6SVY0</accession>
<feature type="domain" description="HTH psq-type" evidence="6">
    <location>
        <begin position="1"/>
        <end position="52"/>
    </location>
</feature>
<dbReference type="GO" id="GO:0005634">
    <property type="term" value="C:nucleus"/>
    <property type="evidence" value="ECO:0007669"/>
    <property type="project" value="UniProtKB-SubCell"/>
</dbReference>
<dbReference type="Proteomes" id="UP000515160">
    <property type="component" value="Chromosome 3"/>
</dbReference>
<dbReference type="InterPro" id="IPR050863">
    <property type="entry name" value="CenT-Element_Derived"/>
</dbReference>
<feature type="DNA-binding region" description="H-T-H motif" evidence="4">
    <location>
        <begin position="28"/>
        <end position="48"/>
    </location>
</feature>
<dbReference type="InterPro" id="IPR006600">
    <property type="entry name" value="HTH_CenpB_DNA-bd_dom"/>
</dbReference>
<dbReference type="PROSITE" id="PS51253">
    <property type="entry name" value="HTH_CENPB"/>
    <property type="match status" value="1"/>
</dbReference>
<dbReference type="Pfam" id="PF04218">
    <property type="entry name" value="CENP-B_N"/>
    <property type="match status" value="1"/>
</dbReference>
<dbReference type="InterPro" id="IPR009057">
    <property type="entry name" value="Homeodomain-like_sf"/>
</dbReference>
<protein>
    <submittedName>
        <fullName evidence="9">Uncharacterized protein LOC117571656 isoform X2</fullName>
    </submittedName>
</protein>
<proteinExistence type="predicted"/>
<keyword evidence="2 4" id="KW-0238">DNA-binding</keyword>
<keyword evidence="3 4" id="KW-0539">Nucleus</keyword>
<evidence type="ECO:0000256" key="2">
    <source>
        <dbReference type="ARBA" id="ARBA00023125"/>
    </source>
</evidence>
<dbReference type="SUPFAM" id="SSF46689">
    <property type="entry name" value="Homeodomain-like"/>
    <property type="match status" value="2"/>
</dbReference>
<name>A0A9C6SVY0_DROAB</name>
<reference evidence="9" key="1">
    <citation type="submission" date="2025-08" db="UniProtKB">
        <authorList>
            <consortium name="RefSeq"/>
        </authorList>
    </citation>
    <scope>IDENTIFICATION</scope>
    <source>
        <strain evidence="9">15112-1751.03</strain>
        <tissue evidence="9">Whole Adult</tissue>
    </source>
</reference>
<organism evidence="8 9">
    <name type="scientific">Drosophila albomicans</name>
    <name type="common">Fruit fly</name>
    <dbReference type="NCBI Taxonomy" id="7291"/>
    <lineage>
        <taxon>Eukaryota</taxon>
        <taxon>Metazoa</taxon>
        <taxon>Ecdysozoa</taxon>
        <taxon>Arthropoda</taxon>
        <taxon>Hexapoda</taxon>
        <taxon>Insecta</taxon>
        <taxon>Pterygota</taxon>
        <taxon>Neoptera</taxon>
        <taxon>Endopterygota</taxon>
        <taxon>Diptera</taxon>
        <taxon>Brachycera</taxon>
        <taxon>Muscomorpha</taxon>
        <taxon>Ephydroidea</taxon>
        <taxon>Drosophilidae</taxon>
        <taxon>Drosophila</taxon>
    </lineage>
</organism>
<feature type="compositionally biased region" description="Polar residues" evidence="5">
    <location>
        <begin position="225"/>
        <end position="234"/>
    </location>
</feature>
<dbReference type="OrthoDB" id="7809892at2759"/>
<dbReference type="InterPro" id="IPR007889">
    <property type="entry name" value="HTH_Psq"/>
</dbReference>
<dbReference type="AlphaFoldDB" id="A0A9C6SVY0"/>
<dbReference type="SMART" id="SM00674">
    <property type="entry name" value="CENPB"/>
    <property type="match status" value="1"/>
</dbReference>
<dbReference type="RefSeq" id="XP_051860821.1">
    <property type="nucleotide sequence ID" value="XM_052004861.1"/>
</dbReference>
<evidence type="ECO:0000259" key="7">
    <source>
        <dbReference type="PROSITE" id="PS51253"/>
    </source>
</evidence>
<sequence>MSRAQHVNGLTIQEKLQIITAVNNKVNKNILCAKYGCDKSTIYRIMKRQTEIQKYSEVSELKRKRQRKGVHDLVEEELYKWFKEQDSNNLDQRTLLAKAKEFCVKFNDDYEPSVNWLWRWRKRHNIKCRKSHSSNDSSLTANLSICDPLAVPPNWESATKPDAADDEYFNNSNFESQDESWSGDTGTQSSFQVPELAIDVEEEKYSETLKRTESTQKMEDRHTASLDNAHSSSHLPVLTSDEEEQKSNINTYKRHRKTTDRLATMVANLIEHQNTLFTQRPNQQSSLQHPEMYAFWDSIIKDIPPEALPEIKFEVTAVLHSIYKKYKN</sequence>
<dbReference type="Gene3D" id="1.10.10.60">
    <property type="entry name" value="Homeodomain-like"/>
    <property type="match status" value="2"/>
</dbReference>
<feature type="compositionally biased region" description="Basic and acidic residues" evidence="5">
    <location>
        <begin position="206"/>
        <end position="224"/>
    </location>
</feature>
<comment type="subcellular location">
    <subcellularLocation>
        <location evidence="1 4">Nucleus</location>
    </subcellularLocation>
</comment>
<feature type="region of interest" description="Disordered" evidence="5">
    <location>
        <begin position="206"/>
        <end position="246"/>
    </location>
</feature>
<dbReference type="GeneID" id="117571656"/>
<dbReference type="PANTHER" id="PTHR19303">
    <property type="entry name" value="TRANSPOSON"/>
    <property type="match status" value="1"/>
</dbReference>
<evidence type="ECO:0000256" key="3">
    <source>
        <dbReference type="ARBA" id="ARBA00023242"/>
    </source>
</evidence>
<feature type="domain" description="HTH CENPB-type" evidence="7">
    <location>
        <begin position="62"/>
        <end position="130"/>
    </location>
</feature>
<evidence type="ECO:0000259" key="6">
    <source>
        <dbReference type="PROSITE" id="PS50960"/>
    </source>
</evidence>
<evidence type="ECO:0000313" key="8">
    <source>
        <dbReference type="Proteomes" id="UP000515160"/>
    </source>
</evidence>
<evidence type="ECO:0000256" key="5">
    <source>
        <dbReference type="SAM" id="MobiDB-lite"/>
    </source>
</evidence>
<keyword evidence="8" id="KW-1185">Reference proteome</keyword>
<dbReference type="Pfam" id="PF03221">
    <property type="entry name" value="HTH_Tnp_Tc5"/>
    <property type="match status" value="1"/>
</dbReference>
<dbReference type="PROSITE" id="PS50960">
    <property type="entry name" value="HTH_PSQ"/>
    <property type="match status" value="1"/>
</dbReference>
<evidence type="ECO:0000256" key="1">
    <source>
        <dbReference type="ARBA" id="ARBA00004123"/>
    </source>
</evidence>